<dbReference type="AlphaFoldDB" id="A0A1X9NE36"/>
<dbReference type="STRING" id="716816.BST96_17975"/>
<feature type="domain" description="VOC" evidence="7">
    <location>
        <begin position="353"/>
        <end position="473"/>
    </location>
</feature>
<dbReference type="Pfam" id="PF18884">
    <property type="entry name" value="TSP3_bac"/>
    <property type="match status" value="1"/>
</dbReference>
<dbReference type="InterPro" id="IPR029068">
    <property type="entry name" value="Glyas_Bleomycin-R_OHBP_Dase"/>
</dbReference>
<dbReference type="InterPro" id="IPR051785">
    <property type="entry name" value="MMCE/EMCE_epimerase"/>
</dbReference>
<evidence type="ECO:0000256" key="5">
    <source>
        <dbReference type="ARBA" id="ARBA00022837"/>
    </source>
</evidence>
<keyword evidence="5" id="KW-0106">Calcium</keyword>
<dbReference type="PANTHER" id="PTHR43048">
    <property type="entry name" value="METHYLMALONYL-COA EPIMERASE"/>
    <property type="match status" value="1"/>
</dbReference>
<dbReference type="InterPro" id="IPR004360">
    <property type="entry name" value="Glyas_Fos-R_dOase_dom"/>
</dbReference>
<dbReference type="CDD" id="cd06587">
    <property type="entry name" value="VOC"/>
    <property type="match status" value="1"/>
</dbReference>
<gene>
    <name evidence="8" type="ORF">BST96_17975</name>
</gene>
<dbReference type="GO" id="GO:0046872">
    <property type="term" value="F:metal ion binding"/>
    <property type="evidence" value="ECO:0007669"/>
    <property type="project" value="UniProtKB-KW"/>
</dbReference>
<evidence type="ECO:0000259" key="7">
    <source>
        <dbReference type="PROSITE" id="PS51819"/>
    </source>
</evidence>
<feature type="signal peptide" evidence="6">
    <location>
        <begin position="1"/>
        <end position="22"/>
    </location>
</feature>
<evidence type="ECO:0000256" key="1">
    <source>
        <dbReference type="ARBA" id="ARBA00004613"/>
    </source>
</evidence>
<feature type="domain" description="VOC" evidence="7">
    <location>
        <begin position="200"/>
        <end position="337"/>
    </location>
</feature>
<keyword evidence="9" id="KW-1185">Reference proteome</keyword>
<accession>A0A1X9NE36</accession>
<proteinExistence type="predicted"/>
<dbReference type="Proteomes" id="UP000193450">
    <property type="component" value="Chromosome"/>
</dbReference>
<evidence type="ECO:0000313" key="9">
    <source>
        <dbReference type="Proteomes" id="UP000193450"/>
    </source>
</evidence>
<dbReference type="KEGG" id="osg:BST96_17975"/>
<keyword evidence="3" id="KW-0479">Metal-binding</keyword>
<dbReference type="Pfam" id="PF00903">
    <property type="entry name" value="Glyoxalase"/>
    <property type="match status" value="2"/>
</dbReference>
<dbReference type="InterPro" id="IPR037523">
    <property type="entry name" value="VOC_core"/>
</dbReference>
<evidence type="ECO:0000256" key="2">
    <source>
        <dbReference type="ARBA" id="ARBA00022525"/>
    </source>
</evidence>
<organism evidence="8 9">
    <name type="scientific">Oceanicoccus sagamiensis</name>
    <dbReference type="NCBI Taxonomy" id="716816"/>
    <lineage>
        <taxon>Bacteria</taxon>
        <taxon>Pseudomonadati</taxon>
        <taxon>Pseudomonadota</taxon>
        <taxon>Gammaproteobacteria</taxon>
        <taxon>Cellvibrionales</taxon>
        <taxon>Spongiibacteraceae</taxon>
        <taxon>Oceanicoccus</taxon>
    </lineage>
</organism>
<keyword evidence="2" id="KW-0964">Secreted</keyword>
<name>A0A1X9NE36_9GAMM</name>
<dbReference type="GO" id="GO:0004493">
    <property type="term" value="F:methylmalonyl-CoA epimerase activity"/>
    <property type="evidence" value="ECO:0007669"/>
    <property type="project" value="TreeGrafter"/>
</dbReference>
<evidence type="ECO:0000256" key="4">
    <source>
        <dbReference type="ARBA" id="ARBA00022729"/>
    </source>
</evidence>
<sequence>MRSIKFEHFSTAALMLLLTALAGCTTGIVKDSNGVAVAGVAVTAYGQCAGEGCEASQVETATPAGLLTGYQTSSDSNGQYFYDPYGEKVAAEEAMTIAAAEGSDTYQLQYSQAGYQDVWLDYTPNFQQYSSDGQQYLITGVPEVYLCLDGAADSDGDGICDDAEAQYGTDPQNADSNGDGVYDDQALFGSGSPFATNLRALLHYNINVSDFEASKAFYQLLGFSVLLEVDVDVPDAAEAQGLNLAPYSLKAAPMILADGFIIDLIKFHSPYDDTAPHSDIYSLGLATLSLKTDNIQADMATLEANGIGYSILFGSETNPVTIQFADPDGTVILLSQVFEDKGLNSSGETYVHGVFSTNINVSDLAVATAFYQQAGFRLIGENKGIATLGLQDGRHFTLTESDSEDLAYEDVNHLGIARIAIETSNIDQDIQVLEAAGIEFYTSEAIIPSGPLSILRYVAFEDPDGTVIELVEYN</sequence>
<feature type="chain" id="PRO_5011965302" description="VOC domain-containing protein" evidence="6">
    <location>
        <begin position="23"/>
        <end position="474"/>
    </location>
</feature>
<comment type="subcellular location">
    <subcellularLocation>
        <location evidence="1">Secreted</location>
    </subcellularLocation>
</comment>
<keyword evidence="4 6" id="KW-0732">Signal</keyword>
<dbReference type="SUPFAM" id="SSF54593">
    <property type="entry name" value="Glyoxalase/Bleomycin resistance protein/Dihydroxybiphenyl dioxygenase"/>
    <property type="match status" value="2"/>
</dbReference>
<evidence type="ECO:0000256" key="6">
    <source>
        <dbReference type="SAM" id="SignalP"/>
    </source>
</evidence>
<dbReference type="RefSeq" id="WP_085760018.1">
    <property type="nucleotide sequence ID" value="NZ_CP019343.1"/>
</dbReference>
<dbReference type="OrthoDB" id="9795618at2"/>
<dbReference type="PROSITE" id="PS51819">
    <property type="entry name" value="VOC"/>
    <property type="match status" value="2"/>
</dbReference>
<evidence type="ECO:0000313" key="8">
    <source>
        <dbReference type="EMBL" id="ARN75826.1"/>
    </source>
</evidence>
<dbReference type="GO" id="GO:0046491">
    <property type="term" value="P:L-methylmalonyl-CoA metabolic process"/>
    <property type="evidence" value="ECO:0007669"/>
    <property type="project" value="TreeGrafter"/>
</dbReference>
<dbReference type="InterPro" id="IPR059100">
    <property type="entry name" value="TSP3_bac"/>
</dbReference>
<dbReference type="EMBL" id="CP019343">
    <property type="protein sequence ID" value="ARN75826.1"/>
    <property type="molecule type" value="Genomic_DNA"/>
</dbReference>
<dbReference type="PANTHER" id="PTHR43048:SF3">
    <property type="entry name" value="METHYLMALONYL-COA EPIMERASE, MITOCHONDRIAL"/>
    <property type="match status" value="1"/>
</dbReference>
<dbReference type="PROSITE" id="PS51257">
    <property type="entry name" value="PROKAR_LIPOPROTEIN"/>
    <property type="match status" value="1"/>
</dbReference>
<reference evidence="8 9" key="1">
    <citation type="submission" date="2016-11" db="EMBL/GenBank/DDBJ databases">
        <title>Trade-off between light-utilization and light-protection in marine flavobacteria.</title>
        <authorList>
            <person name="Kumagai Y."/>
        </authorList>
    </citation>
    <scope>NUCLEOTIDE SEQUENCE [LARGE SCALE GENOMIC DNA]</scope>
    <source>
        <strain evidence="8 9">NBRC 107125</strain>
    </source>
</reference>
<dbReference type="Gene3D" id="3.10.180.10">
    <property type="entry name" value="2,3-Dihydroxybiphenyl 1,2-Dioxygenase, domain 1"/>
    <property type="match status" value="2"/>
</dbReference>
<evidence type="ECO:0000256" key="3">
    <source>
        <dbReference type="ARBA" id="ARBA00022723"/>
    </source>
</evidence>
<protein>
    <recommendedName>
        <fullName evidence="7">VOC domain-containing protein</fullName>
    </recommendedName>
</protein>